<accession>A0A1I2ND42</accession>
<evidence type="ECO:0000313" key="9">
    <source>
        <dbReference type="Proteomes" id="UP000199337"/>
    </source>
</evidence>
<dbReference type="Proteomes" id="UP000199337">
    <property type="component" value="Unassembled WGS sequence"/>
</dbReference>
<dbReference type="EMBL" id="FOOX01000001">
    <property type="protein sequence ID" value="SFG01784.1"/>
    <property type="molecule type" value="Genomic_DNA"/>
</dbReference>
<dbReference type="UniPathway" id="UPA00262">
    <property type="reaction ID" value="UER00222"/>
</dbReference>
<evidence type="ECO:0000256" key="5">
    <source>
        <dbReference type="ARBA" id="ARBA00023244"/>
    </source>
</evidence>
<dbReference type="InterPro" id="IPR036291">
    <property type="entry name" value="NAD(P)-bd_dom_sf"/>
</dbReference>
<dbReference type="Pfam" id="PF14824">
    <property type="entry name" value="Sirohm_synth_M"/>
    <property type="match status" value="1"/>
</dbReference>
<evidence type="ECO:0000256" key="3">
    <source>
        <dbReference type="ARBA" id="ARBA00023002"/>
    </source>
</evidence>
<dbReference type="InterPro" id="IPR042518">
    <property type="entry name" value="SirC_C"/>
</dbReference>
<dbReference type="InterPro" id="IPR028161">
    <property type="entry name" value="Met8-like"/>
</dbReference>
<dbReference type="RefSeq" id="WP_092468331.1">
    <property type="nucleotide sequence ID" value="NZ_FOOX01000001.1"/>
</dbReference>
<dbReference type="GO" id="GO:0004325">
    <property type="term" value="F:ferrochelatase activity"/>
    <property type="evidence" value="ECO:0007669"/>
    <property type="project" value="InterPro"/>
</dbReference>
<protein>
    <recommendedName>
        <fullName evidence="2">precorrin-2 dehydrogenase</fullName>
        <ecNumber evidence="2">1.3.1.76</ecNumber>
    </recommendedName>
</protein>
<dbReference type="NCBIfam" id="TIGR01470">
    <property type="entry name" value="cysG_Nterm"/>
    <property type="match status" value="1"/>
</dbReference>
<dbReference type="GO" id="GO:0019354">
    <property type="term" value="P:siroheme biosynthetic process"/>
    <property type="evidence" value="ECO:0007669"/>
    <property type="project" value="UniProtKB-UniPathway"/>
</dbReference>
<dbReference type="SUPFAM" id="SSF75615">
    <property type="entry name" value="Siroheme synthase middle domains-like"/>
    <property type="match status" value="1"/>
</dbReference>
<name>A0A1I2ND42_9FIRM</name>
<sequence>MKHYPLFLDIKNKKCLVIGGGSVAERKVKNLLAYDAKVYIISTKLNNALQELVADGKVCYRGTNYHTAELDDACLVFCATNNHAVNSAIAKDCAQKNIPVNVVDKPSLCTFIVPSTVVRGDLQLAISTGGKSPALAKVLRKKLEADFGPQFKEFIDYIGNMRNLVINNIEDLEQRSYILKNLVDNLTIDLVKQGDIEQAKERVKSVYYHSGLKS</sequence>
<dbReference type="PANTHER" id="PTHR35330:SF1">
    <property type="entry name" value="SIROHEME BIOSYNTHESIS PROTEIN MET8"/>
    <property type="match status" value="1"/>
</dbReference>
<dbReference type="Gene3D" id="1.10.8.610">
    <property type="entry name" value="SirC, precorrin-2 dehydrogenase, C-terminal helical domain-like"/>
    <property type="match status" value="1"/>
</dbReference>
<keyword evidence="3" id="KW-0560">Oxidoreductase</keyword>
<feature type="domain" description="Siroheme synthase central" evidence="7">
    <location>
        <begin position="119"/>
        <end position="145"/>
    </location>
</feature>
<dbReference type="AlphaFoldDB" id="A0A1I2ND42"/>
<comment type="pathway">
    <text evidence="1">Porphyrin-containing compound metabolism; siroheme biosynthesis; sirohydrochlorin from precorrin-2: step 1/1.</text>
</comment>
<dbReference type="GO" id="GO:0043115">
    <property type="term" value="F:precorrin-2 dehydrogenase activity"/>
    <property type="evidence" value="ECO:0007669"/>
    <property type="project" value="UniProtKB-EC"/>
</dbReference>
<proteinExistence type="predicted"/>
<evidence type="ECO:0000256" key="1">
    <source>
        <dbReference type="ARBA" id="ARBA00005010"/>
    </source>
</evidence>
<dbReference type="OrthoDB" id="9773765at2"/>
<dbReference type="InterPro" id="IPR006367">
    <property type="entry name" value="Sirohaem_synthase_N"/>
</dbReference>
<evidence type="ECO:0000259" key="7">
    <source>
        <dbReference type="Pfam" id="PF14824"/>
    </source>
</evidence>
<dbReference type="SUPFAM" id="SSF51735">
    <property type="entry name" value="NAD(P)-binding Rossmann-fold domains"/>
    <property type="match status" value="1"/>
</dbReference>
<keyword evidence="5" id="KW-0627">Porphyrin biosynthesis</keyword>
<evidence type="ECO:0000256" key="6">
    <source>
        <dbReference type="ARBA" id="ARBA00047561"/>
    </source>
</evidence>
<organism evidence="8 9">
    <name type="scientific">Desulfotruncus arcticus DSM 17038</name>
    <dbReference type="NCBI Taxonomy" id="1121424"/>
    <lineage>
        <taxon>Bacteria</taxon>
        <taxon>Bacillati</taxon>
        <taxon>Bacillota</taxon>
        <taxon>Clostridia</taxon>
        <taxon>Eubacteriales</taxon>
        <taxon>Desulfallaceae</taxon>
        <taxon>Desulfotruncus</taxon>
    </lineage>
</organism>
<evidence type="ECO:0000256" key="4">
    <source>
        <dbReference type="ARBA" id="ARBA00023027"/>
    </source>
</evidence>
<dbReference type="STRING" id="341036.SAMN05660649_00490"/>
<evidence type="ECO:0000256" key="2">
    <source>
        <dbReference type="ARBA" id="ARBA00012400"/>
    </source>
</evidence>
<dbReference type="PANTHER" id="PTHR35330">
    <property type="entry name" value="SIROHEME BIOSYNTHESIS PROTEIN MET8"/>
    <property type="match status" value="1"/>
</dbReference>
<evidence type="ECO:0000313" key="8">
    <source>
        <dbReference type="EMBL" id="SFG01784.1"/>
    </source>
</evidence>
<dbReference type="Gene3D" id="3.40.50.720">
    <property type="entry name" value="NAD(P)-binding Rossmann-like Domain"/>
    <property type="match status" value="1"/>
</dbReference>
<keyword evidence="9" id="KW-1185">Reference proteome</keyword>
<dbReference type="InterPro" id="IPR028281">
    <property type="entry name" value="Sirohaem_synthase_central"/>
</dbReference>
<gene>
    <name evidence="8" type="ORF">SAMN05660649_00490</name>
</gene>
<dbReference type="EC" id="1.3.1.76" evidence="2"/>
<comment type="catalytic activity">
    <reaction evidence="6">
        <text>precorrin-2 + NAD(+) = sirohydrochlorin + NADH + 2 H(+)</text>
        <dbReference type="Rhea" id="RHEA:15613"/>
        <dbReference type="ChEBI" id="CHEBI:15378"/>
        <dbReference type="ChEBI" id="CHEBI:57540"/>
        <dbReference type="ChEBI" id="CHEBI:57945"/>
        <dbReference type="ChEBI" id="CHEBI:58351"/>
        <dbReference type="ChEBI" id="CHEBI:58827"/>
        <dbReference type="EC" id="1.3.1.76"/>
    </reaction>
</comment>
<keyword evidence="4" id="KW-0520">NAD</keyword>
<reference evidence="9" key="1">
    <citation type="submission" date="2016-10" db="EMBL/GenBank/DDBJ databases">
        <authorList>
            <person name="Varghese N."/>
            <person name="Submissions S."/>
        </authorList>
    </citation>
    <scope>NUCLEOTIDE SEQUENCE [LARGE SCALE GENOMIC DNA]</scope>
    <source>
        <strain evidence="9">DSM 17038</strain>
    </source>
</reference>
<dbReference type="Pfam" id="PF13241">
    <property type="entry name" value="NAD_binding_7"/>
    <property type="match status" value="1"/>
</dbReference>